<dbReference type="Gene3D" id="1.25.40.10">
    <property type="entry name" value="Tetratricopeptide repeat domain"/>
    <property type="match status" value="2"/>
</dbReference>
<dbReference type="SUPFAM" id="SSF48452">
    <property type="entry name" value="TPR-like"/>
    <property type="match status" value="1"/>
</dbReference>
<name>A0A0R3T7D6_RODNA</name>
<dbReference type="PANTHER" id="PTHR16056:SF16">
    <property type="entry name" value="REGULATOR OF MICROTUBULE DYNAMICS PROTEIN 1"/>
    <property type="match status" value="1"/>
</dbReference>
<reference evidence="11" key="1">
    <citation type="submission" date="2017-02" db="UniProtKB">
        <authorList>
            <consortium name="WormBaseParasite"/>
        </authorList>
    </citation>
    <scope>IDENTIFICATION</scope>
</reference>
<keyword evidence="6" id="KW-0206">Cytoskeleton</keyword>
<reference evidence="9 10" key="2">
    <citation type="submission" date="2018-11" db="EMBL/GenBank/DDBJ databases">
        <authorList>
            <consortium name="Pathogen Informatics"/>
        </authorList>
    </citation>
    <scope>NUCLEOTIDE SEQUENCE [LARGE SCALE GENOMIC DNA]</scope>
</reference>
<dbReference type="InterPro" id="IPR049039">
    <property type="entry name" value="RMD1-3_a_helical_rpt"/>
</dbReference>
<keyword evidence="10" id="KW-1185">Reference proteome</keyword>
<dbReference type="GO" id="GO:0008017">
    <property type="term" value="F:microtubule binding"/>
    <property type="evidence" value="ECO:0007669"/>
    <property type="project" value="TreeGrafter"/>
</dbReference>
<evidence type="ECO:0000256" key="5">
    <source>
        <dbReference type="ARBA" id="ARBA00022803"/>
    </source>
</evidence>
<dbReference type="GO" id="GO:0005737">
    <property type="term" value="C:cytoplasm"/>
    <property type="evidence" value="ECO:0007669"/>
    <property type="project" value="TreeGrafter"/>
</dbReference>
<dbReference type="PANTHER" id="PTHR16056">
    <property type="entry name" value="REGULATOR OF MICROTUBULE DYNAMICS PROTEIN"/>
    <property type="match status" value="1"/>
</dbReference>
<evidence type="ECO:0000313" key="9">
    <source>
        <dbReference type="EMBL" id="VDN98832.1"/>
    </source>
</evidence>
<dbReference type="GO" id="GO:0097431">
    <property type="term" value="C:mitotic spindle pole"/>
    <property type="evidence" value="ECO:0007669"/>
    <property type="project" value="TreeGrafter"/>
</dbReference>
<proteinExistence type="predicted"/>
<dbReference type="InterPro" id="IPR011990">
    <property type="entry name" value="TPR-like_helical_dom_sf"/>
</dbReference>
<dbReference type="STRING" id="102285.A0A0R3T7D6"/>
<dbReference type="Pfam" id="PF13181">
    <property type="entry name" value="TPR_8"/>
    <property type="match status" value="1"/>
</dbReference>
<keyword evidence="4" id="KW-0677">Repeat</keyword>
<dbReference type="Proteomes" id="UP000278807">
    <property type="component" value="Unassembled WGS sequence"/>
</dbReference>
<gene>
    <name evidence="9" type="ORF">HNAJ_LOCUS2973</name>
</gene>
<evidence type="ECO:0000313" key="11">
    <source>
        <dbReference type="WBParaSite" id="HNAJ_0000297401-mRNA-1"/>
    </source>
</evidence>
<accession>A0A0R3T7D6</accession>
<dbReference type="AlphaFoldDB" id="A0A0R3T7D6"/>
<evidence type="ECO:0000256" key="2">
    <source>
        <dbReference type="ARBA" id="ARBA00011375"/>
    </source>
</evidence>
<evidence type="ECO:0000256" key="1">
    <source>
        <dbReference type="ARBA" id="ARBA00004245"/>
    </source>
</evidence>
<dbReference type="InterPro" id="IPR019734">
    <property type="entry name" value="TPR_rpt"/>
</dbReference>
<keyword evidence="5" id="KW-0802">TPR repeat</keyword>
<evidence type="ECO:0000256" key="6">
    <source>
        <dbReference type="ARBA" id="ARBA00023212"/>
    </source>
</evidence>
<dbReference type="Pfam" id="PF21033">
    <property type="entry name" value="RMD1-3"/>
    <property type="match status" value="1"/>
</dbReference>
<protein>
    <recommendedName>
        <fullName evidence="7">Regulator of microtubule dynamics protein 1</fullName>
    </recommendedName>
    <alternativeName>
        <fullName evidence="8">Protein FAM82B</fullName>
    </alternativeName>
</protein>
<evidence type="ECO:0000256" key="3">
    <source>
        <dbReference type="ARBA" id="ARBA00022490"/>
    </source>
</evidence>
<evidence type="ECO:0000256" key="7">
    <source>
        <dbReference type="ARBA" id="ARBA00039966"/>
    </source>
</evidence>
<sequence>MSESYLKKLDELYQLDKHQEIYDQLRKEDGDYSSLPPELIWRLGRAIRYLVFTKGKDDKQLRKQWLDEGLSLMKMAVEKYPNDSQCNTWYGILLSLESLKLGPKRRIELAYVIREYFDKAYEEDSKNFVLLHCLGTWCFEVAHYSKIEREMSAMFFSRPPESSYDEALRYYLESYQVNPNLLFTSARIAQCYDKLKNKEAAKKWAEKALSRPGKDEEALVKAYEIDSQYFVLLHCLGAWCFEFANLNRFERELAGVFFKKPPDSSFDEALRYYLESYRVNPKLIYTIARIAQCYDRLKDKEAAKKWAEKALSEPGKDDEALEV</sequence>
<evidence type="ECO:0000256" key="8">
    <source>
        <dbReference type="ARBA" id="ARBA00041958"/>
    </source>
</evidence>
<dbReference type="OrthoDB" id="69711at2759"/>
<keyword evidence="3" id="KW-0963">Cytoplasm</keyword>
<organism evidence="11">
    <name type="scientific">Rodentolepis nana</name>
    <name type="common">Dwarf tapeworm</name>
    <name type="synonym">Hymenolepis nana</name>
    <dbReference type="NCBI Taxonomy" id="102285"/>
    <lineage>
        <taxon>Eukaryota</taxon>
        <taxon>Metazoa</taxon>
        <taxon>Spiralia</taxon>
        <taxon>Lophotrochozoa</taxon>
        <taxon>Platyhelminthes</taxon>
        <taxon>Cestoda</taxon>
        <taxon>Eucestoda</taxon>
        <taxon>Cyclophyllidea</taxon>
        <taxon>Hymenolepididae</taxon>
        <taxon>Rodentolepis</taxon>
    </lineage>
</organism>
<evidence type="ECO:0000256" key="4">
    <source>
        <dbReference type="ARBA" id="ARBA00022737"/>
    </source>
</evidence>
<dbReference type="GO" id="GO:0005876">
    <property type="term" value="C:spindle microtubule"/>
    <property type="evidence" value="ECO:0007669"/>
    <property type="project" value="TreeGrafter"/>
</dbReference>
<comment type="subunit">
    <text evidence="2">Interacts with microtubules.</text>
</comment>
<evidence type="ECO:0000313" key="10">
    <source>
        <dbReference type="Proteomes" id="UP000278807"/>
    </source>
</evidence>
<dbReference type="EMBL" id="UZAE01001612">
    <property type="protein sequence ID" value="VDN98832.1"/>
    <property type="molecule type" value="Genomic_DNA"/>
</dbReference>
<comment type="subcellular location">
    <subcellularLocation>
        <location evidence="1">Cytoplasm</location>
        <location evidence="1">Cytoskeleton</location>
    </subcellularLocation>
</comment>
<dbReference type="WBParaSite" id="HNAJ_0000297401-mRNA-1">
    <property type="protein sequence ID" value="HNAJ_0000297401-mRNA-1"/>
    <property type="gene ID" value="HNAJ_0000297401"/>
</dbReference>